<dbReference type="KEGG" id="qsa:O6P43_013156"/>
<name>A0AAD7M354_QUISA</name>
<keyword evidence="2" id="KW-1185">Reference proteome</keyword>
<dbReference type="AlphaFoldDB" id="A0AAD7M354"/>
<dbReference type="Proteomes" id="UP001163823">
    <property type="component" value="Chromosome 5"/>
</dbReference>
<protein>
    <submittedName>
        <fullName evidence="1">Uncharacterized protein</fullName>
    </submittedName>
</protein>
<proteinExistence type="predicted"/>
<accession>A0AAD7M354</accession>
<organism evidence="1 2">
    <name type="scientific">Quillaja saponaria</name>
    <name type="common">Soap bark tree</name>
    <dbReference type="NCBI Taxonomy" id="32244"/>
    <lineage>
        <taxon>Eukaryota</taxon>
        <taxon>Viridiplantae</taxon>
        <taxon>Streptophyta</taxon>
        <taxon>Embryophyta</taxon>
        <taxon>Tracheophyta</taxon>
        <taxon>Spermatophyta</taxon>
        <taxon>Magnoliopsida</taxon>
        <taxon>eudicotyledons</taxon>
        <taxon>Gunneridae</taxon>
        <taxon>Pentapetalae</taxon>
        <taxon>rosids</taxon>
        <taxon>fabids</taxon>
        <taxon>Fabales</taxon>
        <taxon>Quillajaceae</taxon>
        <taxon>Quillaja</taxon>
    </lineage>
</organism>
<comment type="caution">
    <text evidence="1">The sequence shown here is derived from an EMBL/GenBank/DDBJ whole genome shotgun (WGS) entry which is preliminary data.</text>
</comment>
<gene>
    <name evidence="1" type="ORF">O6P43_013156</name>
</gene>
<reference evidence="1" key="1">
    <citation type="journal article" date="2023" name="Science">
        <title>Elucidation of the pathway for biosynthesis of saponin adjuvants from the soapbark tree.</title>
        <authorList>
            <person name="Reed J."/>
            <person name="Orme A."/>
            <person name="El-Demerdash A."/>
            <person name="Owen C."/>
            <person name="Martin L.B.B."/>
            <person name="Misra R.C."/>
            <person name="Kikuchi S."/>
            <person name="Rejzek M."/>
            <person name="Martin A.C."/>
            <person name="Harkess A."/>
            <person name="Leebens-Mack J."/>
            <person name="Louveau T."/>
            <person name="Stephenson M.J."/>
            <person name="Osbourn A."/>
        </authorList>
    </citation>
    <scope>NUCLEOTIDE SEQUENCE</scope>
    <source>
        <strain evidence="1">S10</strain>
    </source>
</reference>
<sequence length="160" mass="18355">MALLKKSEEEFEFSCNGVYFYRLSFPTMEFEDEYYTLPLAHLTFQPNRNSVFRQTDHCTHSHGSPLFILFSVSPNTKTPIDPPSRALTTNQKIITLHSSVQTQSLRDQSSSTTRHRRDLDSCGCRVAVLQSITFAEFQSCRASLTRNSICLNRLKNHSGW</sequence>
<evidence type="ECO:0000313" key="2">
    <source>
        <dbReference type="Proteomes" id="UP001163823"/>
    </source>
</evidence>
<dbReference type="EMBL" id="JARAOO010000005">
    <property type="protein sequence ID" value="KAJ7969155.1"/>
    <property type="molecule type" value="Genomic_DNA"/>
</dbReference>
<evidence type="ECO:0000313" key="1">
    <source>
        <dbReference type="EMBL" id="KAJ7969155.1"/>
    </source>
</evidence>